<keyword evidence="4" id="KW-0560">Oxidoreductase</keyword>
<dbReference type="SUPFAM" id="SSF47741">
    <property type="entry name" value="CO dehydrogenase ISP C-domain like"/>
    <property type="match status" value="1"/>
</dbReference>
<organism evidence="8 9">
    <name type="scientific">Candidatus Opimibacter skivensis</name>
    <dbReference type="NCBI Taxonomy" id="2982028"/>
    <lineage>
        <taxon>Bacteria</taxon>
        <taxon>Pseudomonadati</taxon>
        <taxon>Bacteroidota</taxon>
        <taxon>Saprospiria</taxon>
        <taxon>Saprospirales</taxon>
        <taxon>Saprospiraceae</taxon>
        <taxon>Candidatus Opimibacter</taxon>
    </lineage>
</organism>
<dbReference type="InterPro" id="IPR002888">
    <property type="entry name" value="2Fe-2S-bd"/>
</dbReference>
<dbReference type="AlphaFoldDB" id="A0A9D7XP45"/>
<evidence type="ECO:0000259" key="6">
    <source>
        <dbReference type="PROSITE" id="PS51085"/>
    </source>
</evidence>
<dbReference type="InterPro" id="IPR016166">
    <property type="entry name" value="FAD-bd_PCMH"/>
</dbReference>
<dbReference type="Proteomes" id="UP000808337">
    <property type="component" value="Unassembled WGS sequence"/>
</dbReference>
<dbReference type="Pfam" id="PF01799">
    <property type="entry name" value="Fer2_2"/>
    <property type="match status" value="1"/>
</dbReference>
<keyword evidence="2" id="KW-0479">Metal-binding</keyword>
<dbReference type="Gene3D" id="3.10.20.30">
    <property type="match status" value="1"/>
</dbReference>
<dbReference type="PROSITE" id="PS51085">
    <property type="entry name" value="2FE2S_FER_2"/>
    <property type="match status" value="1"/>
</dbReference>
<dbReference type="SUPFAM" id="SSF54292">
    <property type="entry name" value="2Fe-2S ferredoxin-like"/>
    <property type="match status" value="1"/>
</dbReference>
<dbReference type="InterPro" id="IPR016208">
    <property type="entry name" value="Ald_Oxase/xanthine_DH-like"/>
</dbReference>
<comment type="caution">
    <text evidence="8">The sequence shown here is derived from an EMBL/GenBank/DDBJ whole genome shotgun (WGS) entry which is preliminary data.</text>
</comment>
<evidence type="ECO:0000256" key="2">
    <source>
        <dbReference type="ARBA" id="ARBA00022723"/>
    </source>
</evidence>
<dbReference type="GO" id="GO:0071949">
    <property type="term" value="F:FAD binding"/>
    <property type="evidence" value="ECO:0007669"/>
    <property type="project" value="InterPro"/>
</dbReference>
<keyword evidence="5" id="KW-0408">Iron</keyword>
<dbReference type="GO" id="GO:0016491">
    <property type="term" value="F:oxidoreductase activity"/>
    <property type="evidence" value="ECO:0007669"/>
    <property type="project" value="UniProtKB-KW"/>
</dbReference>
<gene>
    <name evidence="8" type="ORF">IPP15_10535</name>
</gene>
<dbReference type="GO" id="GO:0005506">
    <property type="term" value="F:iron ion binding"/>
    <property type="evidence" value="ECO:0007669"/>
    <property type="project" value="InterPro"/>
</dbReference>
<dbReference type="PANTHER" id="PTHR45444">
    <property type="entry name" value="XANTHINE DEHYDROGENASE"/>
    <property type="match status" value="1"/>
</dbReference>
<protein>
    <submittedName>
        <fullName evidence="8">FAD binding domain-containing protein</fullName>
    </submittedName>
</protein>
<dbReference type="PROSITE" id="PS51387">
    <property type="entry name" value="FAD_PCMH"/>
    <property type="match status" value="1"/>
</dbReference>
<reference evidence="8 9" key="1">
    <citation type="submission" date="2020-10" db="EMBL/GenBank/DDBJ databases">
        <title>Connecting structure to function with the recovery of over 1000 high-quality activated sludge metagenome-assembled genomes encoding full-length rRNA genes using long-read sequencing.</title>
        <authorList>
            <person name="Singleton C.M."/>
            <person name="Petriglieri F."/>
            <person name="Kristensen J.M."/>
            <person name="Kirkegaard R.H."/>
            <person name="Michaelsen T.Y."/>
            <person name="Andersen M.H."/>
            <person name="Karst S.M."/>
            <person name="Dueholm M.S."/>
            <person name="Nielsen P.H."/>
            <person name="Albertsen M."/>
        </authorList>
    </citation>
    <scope>NUCLEOTIDE SEQUENCE [LARGE SCALE GENOMIC DNA]</scope>
    <source>
        <strain evidence="8">Ribe_18-Q3-R11-54_MAXAC.273</strain>
    </source>
</reference>
<accession>A0A9D7XP45</accession>
<evidence type="ECO:0000259" key="7">
    <source>
        <dbReference type="PROSITE" id="PS51387"/>
    </source>
</evidence>
<feature type="domain" description="2Fe-2S ferredoxin-type" evidence="6">
    <location>
        <begin position="1"/>
        <end position="84"/>
    </location>
</feature>
<dbReference type="InterPro" id="IPR006058">
    <property type="entry name" value="2Fe2S_fd_BS"/>
</dbReference>
<dbReference type="InterPro" id="IPR036884">
    <property type="entry name" value="2Fe-2S-bd_dom_sf"/>
</dbReference>
<dbReference type="CDD" id="cd00207">
    <property type="entry name" value="fer2"/>
    <property type="match status" value="1"/>
</dbReference>
<dbReference type="Pfam" id="PF00111">
    <property type="entry name" value="Fer2"/>
    <property type="match status" value="1"/>
</dbReference>
<dbReference type="GO" id="GO:0051537">
    <property type="term" value="F:2 iron, 2 sulfur cluster binding"/>
    <property type="evidence" value="ECO:0007669"/>
    <property type="project" value="InterPro"/>
</dbReference>
<keyword evidence="3" id="KW-0274">FAD</keyword>
<dbReference type="EMBL" id="JADKGY010000008">
    <property type="protein sequence ID" value="MBK9982840.1"/>
    <property type="molecule type" value="Genomic_DNA"/>
</dbReference>
<evidence type="ECO:0000256" key="3">
    <source>
        <dbReference type="ARBA" id="ARBA00022827"/>
    </source>
</evidence>
<name>A0A9D7XP45_9BACT</name>
<evidence type="ECO:0000256" key="4">
    <source>
        <dbReference type="ARBA" id="ARBA00023002"/>
    </source>
</evidence>
<evidence type="ECO:0000313" key="8">
    <source>
        <dbReference type="EMBL" id="MBK9982840.1"/>
    </source>
</evidence>
<dbReference type="SUPFAM" id="SSF55447">
    <property type="entry name" value="CO dehydrogenase flavoprotein C-terminal domain-like"/>
    <property type="match status" value="1"/>
</dbReference>
<dbReference type="Gene3D" id="3.30.390.50">
    <property type="entry name" value="CO dehydrogenase flavoprotein, C-terminal domain"/>
    <property type="match status" value="1"/>
</dbReference>
<dbReference type="Gene3D" id="3.30.465.10">
    <property type="match status" value="1"/>
</dbReference>
<proteinExistence type="predicted"/>
<dbReference type="Pfam" id="PF03450">
    <property type="entry name" value="CO_deh_flav_C"/>
    <property type="match status" value="1"/>
</dbReference>
<dbReference type="SMART" id="SM01092">
    <property type="entry name" value="CO_deh_flav_C"/>
    <property type="match status" value="1"/>
</dbReference>
<dbReference type="PROSITE" id="PS00197">
    <property type="entry name" value="2FE2S_FER_1"/>
    <property type="match status" value="1"/>
</dbReference>
<sequence length="494" mass="54931">MLSFILNNDTIHTDMPPGMTLLDFVRYHKHLTGTKIGCREGDCGACTILVGDHCDDKVNYRSMTSCLMPLSNADGKHIVTIEGINPSSGQLTPVQQAMVEENGTQCGFCTVGFVVSLTGFCLNNNNPSQEAAIASIDGNICRCTGYKSIERASARLINLLNTNQNSASLAFAIEHKIVPSWFADIKDRLAEINASTSERKSIEPIKKYTIVSGGTDLYVQRPEDMVHSVTLNMFNRNSLKEIIEVDGRIEIGAEATVTDMLESPVMNEIFPHLKKHLKLLSSTPIRNMATIAGNLVNASPIGDMTIWFLALDATVVVRNEIQDAELPLRVRTGRDLSVLSKATQPSGNSREIQLRDFYEGYKKLAKSADEIVEKIYFKKPDHCCRFNFEKVSKRTFLDIATVNTAMFLRVEDELIVEAHISAGGVGPIPLYLKNTSSCLLFKLFPFDEETMRELIFILESEISPISDVRGSADYKRLLMKQLFLAHFTELFPAS</sequence>
<dbReference type="InterPro" id="IPR016169">
    <property type="entry name" value="FAD-bd_PCMH_sub2"/>
</dbReference>
<dbReference type="InterPro" id="IPR002346">
    <property type="entry name" value="Mopterin_DH_FAD-bd"/>
</dbReference>
<dbReference type="InterPro" id="IPR005107">
    <property type="entry name" value="CO_DH_flav_C"/>
</dbReference>
<dbReference type="InterPro" id="IPR001041">
    <property type="entry name" value="2Fe-2S_ferredoxin-type"/>
</dbReference>
<dbReference type="InterPro" id="IPR012675">
    <property type="entry name" value="Beta-grasp_dom_sf"/>
</dbReference>
<dbReference type="InterPro" id="IPR036318">
    <property type="entry name" value="FAD-bd_PCMH-like_sf"/>
</dbReference>
<keyword evidence="1" id="KW-0285">Flavoprotein</keyword>
<evidence type="ECO:0000256" key="5">
    <source>
        <dbReference type="ARBA" id="ARBA00023004"/>
    </source>
</evidence>
<dbReference type="SUPFAM" id="SSF56176">
    <property type="entry name" value="FAD-binding/transporter-associated domain-like"/>
    <property type="match status" value="1"/>
</dbReference>
<evidence type="ECO:0000256" key="1">
    <source>
        <dbReference type="ARBA" id="ARBA00022630"/>
    </source>
</evidence>
<evidence type="ECO:0000313" key="9">
    <source>
        <dbReference type="Proteomes" id="UP000808337"/>
    </source>
</evidence>
<dbReference type="InterPro" id="IPR036683">
    <property type="entry name" value="CO_DH_flav_C_dom_sf"/>
</dbReference>
<feature type="domain" description="FAD-binding PCMH-type" evidence="7">
    <location>
        <begin position="182"/>
        <end position="382"/>
    </location>
</feature>
<dbReference type="Pfam" id="PF00941">
    <property type="entry name" value="FAD_binding_5"/>
    <property type="match status" value="1"/>
</dbReference>
<dbReference type="InterPro" id="IPR036010">
    <property type="entry name" value="2Fe-2S_ferredoxin-like_sf"/>
</dbReference>
<dbReference type="PANTHER" id="PTHR45444:SF3">
    <property type="entry name" value="XANTHINE DEHYDROGENASE"/>
    <property type="match status" value="1"/>
</dbReference>
<dbReference type="Gene3D" id="1.10.150.120">
    <property type="entry name" value="[2Fe-2S]-binding domain"/>
    <property type="match status" value="1"/>
</dbReference>